<keyword evidence="2" id="KW-1185">Reference proteome</keyword>
<organism evidence="1 2">
    <name type="scientific">Seminavis robusta</name>
    <dbReference type="NCBI Taxonomy" id="568900"/>
    <lineage>
        <taxon>Eukaryota</taxon>
        <taxon>Sar</taxon>
        <taxon>Stramenopiles</taxon>
        <taxon>Ochrophyta</taxon>
        <taxon>Bacillariophyta</taxon>
        <taxon>Bacillariophyceae</taxon>
        <taxon>Bacillariophycidae</taxon>
        <taxon>Naviculales</taxon>
        <taxon>Naviculaceae</taxon>
        <taxon>Seminavis</taxon>
    </lineage>
</organism>
<name>A0A9N8F0L6_9STRA</name>
<protein>
    <submittedName>
        <fullName evidence="1">Uncharacterized protein</fullName>
    </submittedName>
</protein>
<dbReference type="EMBL" id="CAICTM010002621">
    <property type="protein sequence ID" value="CAB9529785.1"/>
    <property type="molecule type" value="Genomic_DNA"/>
</dbReference>
<dbReference type="AlphaFoldDB" id="A0A9N8F0L6"/>
<accession>A0A9N8F0L6</accession>
<proteinExistence type="predicted"/>
<comment type="caution">
    <text evidence="1">The sequence shown here is derived from an EMBL/GenBank/DDBJ whole genome shotgun (WGS) entry which is preliminary data.</text>
</comment>
<dbReference type="Proteomes" id="UP001153069">
    <property type="component" value="Unassembled WGS sequence"/>
</dbReference>
<gene>
    <name evidence="1" type="ORF">SEMRO_2623_G332940.1</name>
</gene>
<dbReference type="OrthoDB" id="40097at2759"/>
<evidence type="ECO:0000313" key="1">
    <source>
        <dbReference type="EMBL" id="CAB9529785.1"/>
    </source>
</evidence>
<reference evidence="1" key="1">
    <citation type="submission" date="2020-06" db="EMBL/GenBank/DDBJ databases">
        <authorList>
            <consortium name="Plant Systems Biology data submission"/>
        </authorList>
    </citation>
    <scope>NUCLEOTIDE SEQUENCE</scope>
    <source>
        <strain evidence="1">D6</strain>
    </source>
</reference>
<sequence length="194" mass="21284">MTTKQLGEADASAIIEPCILHDVFPTNNITDTQHNQSSTITVVGVFPSSCLPHRDGAVIAAEIINEGNHGKGAKIGYNGDHYLQFRLVVAISGNSQQLSPDVYATTHEDLLESMVVSLKPQYILGSCSFVAKHDDKRIAGKRQTMVLSQVGPDIFYTQDSNDYVFGVHVRSETYGLPAFQALKFSVEDRTKQKI</sequence>
<evidence type="ECO:0000313" key="2">
    <source>
        <dbReference type="Proteomes" id="UP001153069"/>
    </source>
</evidence>